<protein>
    <recommendedName>
        <fullName evidence="3">Lipoprotein</fullName>
    </recommendedName>
</protein>
<dbReference type="Proteomes" id="UP000004374">
    <property type="component" value="Unassembled WGS sequence"/>
</dbReference>
<accession>I1DSL0</accession>
<dbReference type="AlphaFoldDB" id="I1DSL0"/>
<organism evidence="1 2">
    <name type="scientific">Rheinheimera nanhaiensis E407-8</name>
    <dbReference type="NCBI Taxonomy" id="562729"/>
    <lineage>
        <taxon>Bacteria</taxon>
        <taxon>Pseudomonadati</taxon>
        <taxon>Pseudomonadota</taxon>
        <taxon>Gammaproteobacteria</taxon>
        <taxon>Chromatiales</taxon>
        <taxon>Chromatiaceae</taxon>
        <taxon>Rheinheimera</taxon>
    </lineage>
</organism>
<name>I1DSL0_9GAMM</name>
<evidence type="ECO:0000313" key="1">
    <source>
        <dbReference type="EMBL" id="GAB57038.1"/>
    </source>
</evidence>
<sequence length="74" mass="8312">MRFVLLLLVTLASISCSKPEPANLSVAKQQVKLGEHDPKQYSLLNEQMVYNHRIAIVQKNSESKTAYLKLVTAL</sequence>
<evidence type="ECO:0008006" key="3">
    <source>
        <dbReference type="Google" id="ProtNLM"/>
    </source>
</evidence>
<proteinExistence type="predicted"/>
<comment type="caution">
    <text evidence="1">The sequence shown here is derived from an EMBL/GenBank/DDBJ whole genome shotgun (WGS) entry which is preliminary data.</text>
</comment>
<keyword evidence="2" id="KW-1185">Reference proteome</keyword>
<gene>
    <name evidence="1" type="ORF">RNAN_0001</name>
</gene>
<reference evidence="1 2" key="1">
    <citation type="journal article" date="2012" name="J. Bacteriol.">
        <title>Genome Sequence of the Protease-Producing Bacterium Rheinheimera nanhaiensis E407-8T, Isolated from Deep-Sea Sediment of the South China Sea.</title>
        <authorList>
            <person name="Zhang X.-Y."/>
            <person name="Zhang Y.-J."/>
            <person name="Qin Q.-L."/>
            <person name="Xie B.-B."/>
            <person name="Chen X.-L."/>
            <person name="Zhou B.-C."/>
            <person name="Zhang Y.-Z."/>
        </authorList>
    </citation>
    <scope>NUCLEOTIDE SEQUENCE [LARGE SCALE GENOMIC DNA]</scope>
    <source>
        <strain evidence="1 2">E407-8</strain>
    </source>
</reference>
<dbReference type="EMBL" id="BAFK01000001">
    <property type="protein sequence ID" value="GAB57038.1"/>
    <property type="molecule type" value="Genomic_DNA"/>
</dbReference>
<dbReference type="PROSITE" id="PS51257">
    <property type="entry name" value="PROKAR_LIPOPROTEIN"/>
    <property type="match status" value="1"/>
</dbReference>
<evidence type="ECO:0000313" key="2">
    <source>
        <dbReference type="Proteomes" id="UP000004374"/>
    </source>
</evidence>